<protein>
    <submittedName>
        <fullName evidence="1">Hpd protein</fullName>
    </submittedName>
</protein>
<accession>A0A0C9RSL5</accession>
<organism evidence="1">
    <name type="scientific">Fopius arisanus</name>
    <dbReference type="NCBI Taxonomy" id="64838"/>
    <lineage>
        <taxon>Eukaryota</taxon>
        <taxon>Metazoa</taxon>
        <taxon>Ecdysozoa</taxon>
        <taxon>Arthropoda</taxon>
        <taxon>Hexapoda</taxon>
        <taxon>Insecta</taxon>
        <taxon>Pterygota</taxon>
        <taxon>Neoptera</taxon>
        <taxon>Endopterygota</taxon>
        <taxon>Hymenoptera</taxon>
        <taxon>Apocrita</taxon>
        <taxon>Ichneumonoidea</taxon>
        <taxon>Braconidae</taxon>
        <taxon>Opiinae</taxon>
        <taxon>Fopius</taxon>
    </lineage>
</organism>
<reference evidence="1" key="1">
    <citation type="submission" date="2015-01" db="EMBL/GenBank/DDBJ databases">
        <title>Transcriptome Assembly of Fopius arisanus.</title>
        <authorList>
            <person name="Geib S."/>
        </authorList>
    </citation>
    <scope>NUCLEOTIDE SEQUENCE</scope>
</reference>
<dbReference type="EMBL" id="GBYB01011635">
    <property type="protein sequence ID" value="JAG81402.1"/>
    <property type="molecule type" value="Transcribed_RNA"/>
</dbReference>
<gene>
    <name evidence="1" type="primary">hpd</name>
    <name evidence="1" type="ORF">g.48084</name>
</gene>
<dbReference type="AlphaFoldDB" id="A0A0C9RSL5"/>
<proteinExistence type="predicted"/>
<name>A0A0C9RSL5_9HYME</name>
<feature type="non-terminal residue" evidence="1">
    <location>
        <position position="1"/>
    </location>
</feature>
<evidence type="ECO:0000313" key="1">
    <source>
        <dbReference type="EMBL" id="JAG81402.1"/>
    </source>
</evidence>
<sequence>TRRRSTEKVIPKLSQLLVFLLLFRKNRKSGRELSPNDCILSESFPQVVVADVEVIPELSIEDLIDVVRFSQVQEVHEKCSSTGHDHIRLKPGYIILISSLKAMSCSPGSSWRCRVRNRSI</sequence>